<dbReference type="InterPro" id="IPR050312">
    <property type="entry name" value="IolE/XylAMocC-like"/>
</dbReference>
<dbReference type="Pfam" id="PF01261">
    <property type="entry name" value="AP_endonuc_2"/>
    <property type="match status" value="1"/>
</dbReference>
<proteinExistence type="predicted"/>
<keyword evidence="3" id="KW-1185">Reference proteome</keyword>
<evidence type="ECO:0000313" key="2">
    <source>
        <dbReference type="EMBL" id="AEG94669.1"/>
    </source>
</evidence>
<name>F5Y0S5_RAMTT</name>
<dbReference type="Proteomes" id="UP000008385">
    <property type="component" value="Chromosome"/>
</dbReference>
<dbReference type="AlphaFoldDB" id="F5Y0S5"/>
<evidence type="ECO:0000313" key="3">
    <source>
        <dbReference type="Proteomes" id="UP000008385"/>
    </source>
</evidence>
<dbReference type="KEGG" id="rta:Rta_35560"/>
<dbReference type="STRING" id="365046.Rta_35560"/>
<dbReference type="EMBL" id="CP000245">
    <property type="protein sequence ID" value="AEG94669.1"/>
    <property type="molecule type" value="Genomic_DNA"/>
</dbReference>
<dbReference type="eggNOG" id="COG1082">
    <property type="taxonomic scope" value="Bacteria"/>
</dbReference>
<dbReference type="PANTHER" id="PTHR12110:SF53">
    <property type="entry name" value="BLR5974 PROTEIN"/>
    <property type="match status" value="1"/>
</dbReference>
<reference evidence="2 3" key="2">
    <citation type="journal article" date="2011" name="PLoS ONE">
        <title>The Cyst-Dividing Bacterium Ramlibacter tataouinensis TTB310 Genome Reveals a Well-Stocked Toolbox for Adaptation to a Desert Environment.</title>
        <authorList>
            <person name="De Luca G."/>
            <person name="Barakat M."/>
            <person name="Ortet P."/>
            <person name="Fochesato S."/>
            <person name="Jourlin-Castelli C."/>
            <person name="Ansaldi M."/>
            <person name="Py B."/>
            <person name="Fichant G."/>
            <person name="Coutinho P.M."/>
            <person name="Voulhoux R."/>
            <person name="Bastien O."/>
            <person name="Marechal E."/>
            <person name="Henrissat B."/>
            <person name="Quentin Y."/>
            <person name="Noirot P."/>
            <person name="Filloux A."/>
            <person name="Mejean V."/>
            <person name="Dubow M.S."/>
            <person name="Barras F."/>
            <person name="Barbe V."/>
            <person name="Weissenbach J."/>
            <person name="Mihalcescu I."/>
            <person name="Vermeglio A."/>
            <person name="Achouak W."/>
            <person name="Heulin T."/>
        </authorList>
    </citation>
    <scope>NUCLEOTIDE SEQUENCE [LARGE SCALE GENOMIC DNA]</scope>
    <source>
        <strain evidence="3">ATCC BAA-407 / DSM 14655 / LMG 21543 / TTB310</strain>
    </source>
</reference>
<gene>
    <name evidence="2" type="ordered locus">Rta_35560</name>
</gene>
<protein>
    <recommendedName>
        <fullName evidence="1">Xylose isomerase-like TIM barrel domain-containing protein</fullName>
    </recommendedName>
</protein>
<dbReference type="HOGENOM" id="CLU_992823_0_0_4"/>
<organism evidence="2 3">
    <name type="scientific">Ramlibacter tataouinensis (strain ATCC BAA-407 / DSM 14655 / LMG 21543 / TTB310)</name>
    <dbReference type="NCBI Taxonomy" id="365046"/>
    <lineage>
        <taxon>Bacteria</taxon>
        <taxon>Pseudomonadati</taxon>
        <taxon>Pseudomonadota</taxon>
        <taxon>Betaproteobacteria</taxon>
        <taxon>Burkholderiales</taxon>
        <taxon>Comamonadaceae</taxon>
        <taxon>Ramlibacter</taxon>
    </lineage>
</organism>
<feature type="domain" description="Xylose isomerase-like TIM barrel" evidence="1">
    <location>
        <begin position="22"/>
        <end position="249"/>
    </location>
</feature>
<dbReference type="SUPFAM" id="SSF51658">
    <property type="entry name" value="Xylose isomerase-like"/>
    <property type="match status" value="1"/>
</dbReference>
<sequence length="276" mass="30706">MSLIDRIGVDMGGRRPLEEALKVAAASGLKYIDVQLDTGANKVNAFDDVRIAAVRALAERLGVKFGLHTLSAVNVAEYSPFLDEAMDNYLRAYIDIAPKLGAQHIVVHAGYHFSSDKARRMEVGRERLARMADYAHKKGALLLLENMNKEPADAEVHYLAHTLEEWQYYFEEIDSPALALSFTANHAHLVPEGIDGFLDHMPLERVFEVRLADCLRNGKEEHLMIGDGDLDFGRLFARLESKGFRGHYVNAFVSLEAMLSARPQLVELARSAGVSV</sequence>
<dbReference type="Gene3D" id="3.20.20.150">
    <property type="entry name" value="Divalent-metal-dependent TIM barrel enzymes"/>
    <property type="match status" value="1"/>
</dbReference>
<accession>F5Y0S5</accession>
<dbReference type="OrthoDB" id="9801426at2"/>
<dbReference type="InterPro" id="IPR036237">
    <property type="entry name" value="Xyl_isomerase-like_sf"/>
</dbReference>
<reference evidence="3" key="1">
    <citation type="submission" date="2006-01" db="EMBL/GenBank/DDBJ databases">
        <title>Genome of the cyst-dividing bacterium Ramlibacter tataouinensis.</title>
        <authorList>
            <person name="Barakat M."/>
            <person name="Ortet P."/>
            <person name="De Luca G."/>
            <person name="Jourlin-Castelli C."/>
            <person name="Ansaldi M."/>
            <person name="Py B."/>
            <person name="Fichant G."/>
            <person name="Coutinho P."/>
            <person name="Voulhoux R."/>
            <person name="Bastien O."/>
            <person name="Roy S."/>
            <person name="Marechal E."/>
            <person name="Henrissat B."/>
            <person name="Quentin Y."/>
            <person name="Noirot P."/>
            <person name="Filloux A."/>
            <person name="Mejean V."/>
            <person name="DuBow M."/>
            <person name="Barras F."/>
            <person name="Heulin T."/>
        </authorList>
    </citation>
    <scope>NUCLEOTIDE SEQUENCE [LARGE SCALE GENOMIC DNA]</scope>
    <source>
        <strain evidence="3">ATCC BAA-407 / DSM 14655 / LMG 21543 / TTB310</strain>
    </source>
</reference>
<dbReference type="RefSeq" id="WP_013902900.1">
    <property type="nucleotide sequence ID" value="NC_015677.1"/>
</dbReference>
<evidence type="ECO:0000259" key="1">
    <source>
        <dbReference type="Pfam" id="PF01261"/>
    </source>
</evidence>
<dbReference type="PANTHER" id="PTHR12110">
    <property type="entry name" value="HYDROXYPYRUVATE ISOMERASE"/>
    <property type="match status" value="1"/>
</dbReference>
<dbReference type="InterPro" id="IPR013022">
    <property type="entry name" value="Xyl_isomerase-like_TIM-brl"/>
</dbReference>